<keyword evidence="2" id="KW-1185">Reference proteome</keyword>
<dbReference type="OrthoDB" id="2301549at2"/>
<dbReference type="EMBL" id="CP014873">
    <property type="protein sequence ID" value="ANK62183.1"/>
    <property type="molecule type" value="Genomic_DNA"/>
</dbReference>
<dbReference type="AlphaFoldDB" id="A0A192H1N0"/>
<dbReference type="InterPro" id="IPR056216">
    <property type="entry name" value="P8-like"/>
</dbReference>
<dbReference type="Proteomes" id="UP000078582">
    <property type="component" value="Chromosome"/>
</dbReference>
<proteinExistence type="predicted"/>
<organism evidence="1 2">
    <name type="scientific">Loigolactobacillus backii</name>
    <dbReference type="NCBI Taxonomy" id="375175"/>
    <lineage>
        <taxon>Bacteria</taxon>
        <taxon>Bacillati</taxon>
        <taxon>Bacillota</taxon>
        <taxon>Bacilli</taxon>
        <taxon>Lactobacillales</taxon>
        <taxon>Lactobacillaceae</taxon>
        <taxon>Loigolactobacillus</taxon>
    </lineage>
</organism>
<dbReference type="RefSeq" id="WP_068225700.1">
    <property type="nucleotide sequence ID" value="NZ_CP014623.1"/>
</dbReference>
<evidence type="ECO:0000313" key="2">
    <source>
        <dbReference type="Proteomes" id="UP000078582"/>
    </source>
</evidence>
<sequence length="73" mass="8640">MAEEVTEPKILDKKMNEAFDWSKDTIPVRDAVWNYFMENNNHDTEKSLTEMKPYVDGQDDAKVKDFVEKNIKK</sequence>
<protein>
    <submittedName>
        <fullName evidence="1">Uncharacterized protein</fullName>
    </submittedName>
</protein>
<dbReference type="GeneID" id="42981599"/>
<reference evidence="1 2" key="1">
    <citation type="submission" date="2016-03" db="EMBL/GenBank/DDBJ databases">
        <title>Pediococcus and Lactobacillus from brewery environment - whole genome sequencing and assembly.</title>
        <authorList>
            <person name="Behr J."/>
            <person name="Geissler A.J."/>
            <person name="Vogel R.F."/>
        </authorList>
    </citation>
    <scope>NUCLEOTIDE SEQUENCE [LARGE SCALE GENOMIC DNA]</scope>
    <source>
        <strain evidence="1 2">TMW 1.1989</strain>
    </source>
</reference>
<accession>A0A192H1N0</accession>
<dbReference type="Pfam" id="PF24305">
    <property type="entry name" value="P8"/>
    <property type="match status" value="1"/>
</dbReference>
<dbReference type="KEGG" id="lbt:AYR52_09015"/>
<name>A0A192H1N0_9LACO</name>
<dbReference type="STRING" id="375175.AYR53_04985"/>
<evidence type="ECO:0000313" key="1">
    <source>
        <dbReference type="EMBL" id="ANK62183.1"/>
    </source>
</evidence>
<gene>
    <name evidence="1" type="ORF">AYR53_04985</name>
</gene>